<dbReference type="EMBL" id="MFRE01000005">
    <property type="protein sequence ID" value="OGH95022.1"/>
    <property type="molecule type" value="Genomic_DNA"/>
</dbReference>
<gene>
    <name evidence="7" type="ORF">A2538_05055</name>
</gene>
<evidence type="ECO:0000313" key="7">
    <source>
        <dbReference type="EMBL" id="OGH95022.1"/>
    </source>
</evidence>
<evidence type="ECO:0000256" key="5">
    <source>
        <dbReference type="SAM" id="Phobius"/>
    </source>
</evidence>
<dbReference type="AlphaFoldDB" id="A0A1F6PFS7"/>
<feature type="transmembrane region" description="Helical" evidence="5">
    <location>
        <begin position="398"/>
        <end position="419"/>
    </location>
</feature>
<dbReference type="STRING" id="1798709.A2538_05055"/>
<evidence type="ECO:0000259" key="6">
    <source>
        <dbReference type="Pfam" id="PF04932"/>
    </source>
</evidence>
<feature type="transmembrane region" description="Helical" evidence="5">
    <location>
        <begin position="297"/>
        <end position="320"/>
    </location>
</feature>
<dbReference type="Proteomes" id="UP000178254">
    <property type="component" value="Unassembled WGS sequence"/>
</dbReference>
<keyword evidence="3 5" id="KW-1133">Transmembrane helix</keyword>
<dbReference type="PANTHER" id="PTHR37422">
    <property type="entry name" value="TEICHURONIC ACID BIOSYNTHESIS PROTEIN TUAE"/>
    <property type="match status" value="1"/>
</dbReference>
<accession>A0A1F6PFS7</accession>
<evidence type="ECO:0000313" key="8">
    <source>
        <dbReference type="Proteomes" id="UP000178254"/>
    </source>
</evidence>
<feature type="domain" description="O-antigen ligase-related" evidence="6">
    <location>
        <begin position="266"/>
        <end position="410"/>
    </location>
</feature>
<sequence>MPQFNRRQFIFFLVIFGAIRLFSFWFSPQTPLFPEHWLNQFVALLYLAIVAYYLNKKNLVGWYLIACEIILGGGGGYFSINGVSLRTSLLITSILIFLLQNIKDLKLKINNYKTQFQIFNLQSSILLLFVIAIFSTIIGFVNKHNFGNIISDLIPYCFLFYYFPLKKLWADEKFKKTAFNLLVATIVGNFLIIIITFIGYSSGLMVLQDYFYHWFRDVAGGKITTLPFHYFRLTLNEHLLLVPILLLTLYKIITKQKSFWWLATPLLIILPFNLTRIYFLALVVGSLTLLRKHNLKIWLKTMAIAFVIFMSALTVFHYSASGGKSFGWELLGLRLQSIATPQIEDSSLSRMLLFPKIIEKIKSTPIFGTGLGDMVTVYSPVFKQEITTPHFDWGYLEIWAEMGFIGLLIWGLFIGNIFAKIQKKSFAISMLTALMVINLTSPALFHVLGIILLIAIICHCDPPEAEKQSLR</sequence>
<reference evidence="7 8" key="1">
    <citation type="journal article" date="2016" name="Nat. Commun.">
        <title>Thousands of microbial genomes shed light on interconnected biogeochemical processes in an aquifer system.</title>
        <authorList>
            <person name="Anantharaman K."/>
            <person name="Brown C.T."/>
            <person name="Hug L.A."/>
            <person name="Sharon I."/>
            <person name="Castelle C.J."/>
            <person name="Probst A.J."/>
            <person name="Thomas B.C."/>
            <person name="Singh A."/>
            <person name="Wilkins M.J."/>
            <person name="Karaoz U."/>
            <person name="Brodie E.L."/>
            <person name="Williams K.H."/>
            <person name="Hubbard S.S."/>
            <person name="Banfield J.F."/>
        </authorList>
    </citation>
    <scope>NUCLEOTIDE SEQUENCE [LARGE SCALE GENOMIC DNA]</scope>
</reference>
<organism evidence="7 8">
    <name type="scientific">Candidatus Magasanikbacteria bacterium RIFOXYD2_FULL_41_14</name>
    <dbReference type="NCBI Taxonomy" id="1798709"/>
    <lineage>
        <taxon>Bacteria</taxon>
        <taxon>Candidatus Magasanikiibacteriota</taxon>
    </lineage>
</organism>
<name>A0A1F6PFS7_9BACT</name>
<feature type="transmembrane region" description="Helical" evidence="5">
    <location>
        <begin position="85"/>
        <end position="102"/>
    </location>
</feature>
<feature type="transmembrane region" description="Helical" evidence="5">
    <location>
        <begin position="123"/>
        <end position="140"/>
    </location>
</feature>
<protein>
    <recommendedName>
        <fullName evidence="6">O-antigen ligase-related domain-containing protein</fullName>
    </recommendedName>
</protein>
<comment type="subcellular location">
    <subcellularLocation>
        <location evidence="1">Membrane</location>
        <topology evidence="1">Multi-pass membrane protein</topology>
    </subcellularLocation>
</comment>
<dbReference type="InterPro" id="IPR007016">
    <property type="entry name" value="O-antigen_ligase-rel_domated"/>
</dbReference>
<dbReference type="Pfam" id="PF04932">
    <property type="entry name" value="Wzy_C"/>
    <property type="match status" value="1"/>
</dbReference>
<feature type="transmembrane region" description="Helical" evidence="5">
    <location>
        <begin position="146"/>
        <end position="165"/>
    </location>
</feature>
<keyword evidence="4 5" id="KW-0472">Membrane</keyword>
<feature type="transmembrane region" description="Helical" evidence="5">
    <location>
        <begin position="431"/>
        <end position="457"/>
    </location>
</feature>
<comment type="caution">
    <text evidence="7">The sequence shown here is derived from an EMBL/GenBank/DDBJ whole genome shotgun (WGS) entry which is preliminary data.</text>
</comment>
<dbReference type="GO" id="GO:0016020">
    <property type="term" value="C:membrane"/>
    <property type="evidence" value="ECO:0007669"/>
    <property type="project" value="UniProtKB-SubCell"/>
</dbReference>
<evidence type="ECO:0000256" key="3">
    <source>
        <dbReference type="ARBA" id="ARBA00022989"/>
    </source>
</evidence>
<feature type="transmembrane region" description="Helical" evidence="5">
    <location>
        <begin position="259"/>
        <end position="285"/>
    </location>
</feature>
<evidence type="ECO:0000256" key="2">
    <source>
        <dbReference type="ARBA" id="ARBA00022692"/>
    </source>
</evidence>
<dbReference type="InterPro" id="IPR051533">
    <property type="entry name" value="WaaL-like"/>
</dbReference>
<feature type="transmembrane region" description="Helical" evidence="5">
    <location>
        <begin position="61"/>
        <end position="79"/>
    </location>
</feature>
<evidence type="ECO:0000256" key="4">
    <source>
        <dbReference type="ARBA" id="ARBA00023136"/>
    </source>
</evidence>
<feature type="transmembrane region" description="Helical" evidence="5">
    <location>
        <begin position="177"/>
        <end position="199"/>
    </location>
</feature>
<proteinExistence type="predicted"/>
<evidence type="ECO:0000256" key="1">
    <source>
        <dbReference type="ARBA" id="ARBA00004141"/>
    </source>
</evidence>
<dbReference type="PANTHER" id="PTHR37422:SF17">
    <property type="entry name" value="O-ANTIGEN LIGASE"/>
    <property type="match status" value="1"/>
</dbReference>
<feature type="transmembrane region" description="Helical" evidence="5">
    <location>
        <begin position="9"/>
        <end position="25"/>
    </location>
</feature>
<feature type="transmembrane region" description="Helical" evidence="5">
    <location>
        <begin position="37"/>
        <end position="54"/>
    </location>
</feature>
<keyword evidence="2 5" id="KW-0812">Transmembrane</keyword>